<evidence type="ECO:0000256" key="3">
    <source>
        <dbReference type="ARBA" id="ARBA00022840"/>
    </source>
</evidence>
<organism evidence="5">
    <name type="scientific">bioreactor metagenome</name>
    <dbReference type="NCBI Taxonomy" id="1076179"/>
    <lineage>
        <taxon>unclassified sequences</taxon>
        <taxon>metagenomes</taxon>
        <taxon>ecological metagenomes</taxon>
    </lineage>
</organism>
<reference evidence="5" key="1">
    <citation type="submission" date="2019-08" db="EMBL/GenBank/DDBJ databases">
        <authorList>
            <person name="Kucharzyk K."/>
            <person name="Murdoch R.W."/>
            <person name="Higgins S."/>
            <person name="Loffler F."/>
        </authorList>
    </citation>
    <scope>NUCLEOTIDE SEQUENCE</scope>
</reference>
<dbReference type="PANTHER" id="PTHR40695">
    <property type="entry name" value="4-PHOSPHOPANTOATE--BETA-ALANINE LIGASE"/>
    <property type="match status" value="1"/>
</dbReference>
<keyword evidence="1" id="KW-0436">Ligase</keyword>
<proteinExistence type="inferred from homology"/>
<evidence type="ECO:0000256" key="1">
    <source>
        <dbReference type="ARBA" id="ARBA00022598"/>
    </source>
</evidence>
<dbReference type="AlphaFoldDB" id="A0A644VP46"/>
<evidence type="ECO:0000256" key="4">
    <source>
        <dbReference type="ARBA" id="ARBA00022993"/>
    </source>
</evidence>
<dbReference type="GO" id="GO:0005524">
    <property type="term" value="F:ATP binding"/>
    <property type="evidence" value="ECO:0007669"/>
    <property type="project" value="UniProtKB-KW"/>
</dbReference>
<accession>A0A644VP46</accession>
<protein>
    <recommendedName>
        <fullName evidence="6">4-phosphopantoate--beta-alanine ligase</fullName>
    </recommendedName>
</protein>
<name>A0A644VP46_9ZZZZ</name>
<dbReference type="GO" id="GO:0015937">
    <property type="term" value="P:coenzyme A biosynthetic process"/>
    <property type="evidence" value="ECO:0007669"/>
    <property type="project" value="UniProtKB-KW"/>
</dbReference>
<keyword evidence="2" id="KW-0547">Nucleotide-binding</keyword>
<dbReference type="InterPro" id="IPR038138">
    <property type="entry name" value="PPS/PS_sf"/>
</dbReference>
<comment type="caution">
    <text evidence="5">The sequence shown here is derived from an EMBL/GenBank/DDBJ whole genome shotgun (WGS) entry which is preliminary data.</text>
</comment>
<evidence type="ECO:0008006" key="6">
    <source>
        <dbReference type="Google" id="ProtNLM"/>
    </source>
</evidence>
<dbReference type="EMBL" id="VSSQ01000376">
    <property type="protein sequence ID" value="MPL92970.1"/>
    <property type="molecule type" value="Genomic_DNA"/>
</dbReference>
<keyword evidence="3" id="KW-0067">ATP-binding</keyword>
<dbReference type="InterPro" id="IPR002855">
    <property type="entry name" value="PPS/PS"/>
</dbReference>
<dbReference type="GO" id="GO:0016874">
    <property type="term" value="F:ligase activity"/>
    <property type="evidence" value="ECO:0007669"/>
    <property type="project" value="UniProtKB-KW"/>
</dbReference>
<dbReference type="NCBIfam" id="NF041123">
    <property type="entry name" value="phpantohe_syn_Arch"/>
    <property type="match status" value="1"/>
</dbReference>
<dbReference type="HAMAP" id="MF_02224">
    <property type="entry name" value="PPS"/>
    <property type="match status" value="1"/>
</dbReference>
<evidence type="ECO:0000256" key="2">
    <source>
        <dbReference type="ARBA" id="ARBA00022741"/>
    </source>
</evidence>
<dbReference type="PIRSF" id="PIRSF004853">
    <property type="entry name" value="UCP004853"/>
    <property type="match status" value="1"/>
</dbReference>
<keyword evidence="4" id="KW-0173">Coenzyme A biosynthesis</keyword>
<dbReference type="Pfam" id="PF02006">
    <property type="entry name" value="PPS_PS"/>
    <property type="match status" value="1"/>
</dbReference>
<evidence type="ECO:0000313" key="5">
    <source>
        <dbReference type="EMBL" id="MPL92970.1"/>
    </source>
</evidence>
<dbReference type="NCBIfam" id="NF010324">
    <property type="entry name" value="PRK13761.1"/>
    <property type="match status" value="1"/>
</dbReference>
<gene>
    <name evidence="5" type="ORF">SDC9_39094</name>
</gene>
<sequence length="247" mass="27688">MIPKSHPRYKSLILREKIKNAYKEGYLADSGMIAHGRGEAFDYLIGEKTTPTSKNAIKTSVAMLLLAKNPVLSVNGNSTALAAKEIVDLANETNSKIEINLFYRTKKRVEIISKIYENLGYNNILGNDDKNLKYIDNIDSPRATASEEGIYSADLVLVSLEDGDRAEVLSDNGKKIIAIDLNPLSRTAKIADITIVDNIVRTIPLMIEYTKKLKSKDNKDLKRIIDDFSNENNIKKSLEHINLDKYN</sequence>
<dbReference type="PANTHER" id="PTHR40695:SF1">
    <property type="entry name" value="4-PHOSPHOPANTOATE--BETA-ALANINE LIGASE"/>
    <property type="match status" value="1"/>
</dbReference>
<dbReference type="Gene3D" id="3.40.50.12640">
    <property type="entry name" value="Phosphopantoate/pantothenate synthetase"/>
    <property type="match status" value="1"/>
</dbReference>